<feature type="domain" description="DUF8021" evidence="2">
    <location>
        <begin position="167"/>
        <end position="273"/>
    </location>
</feature>
<protein>
    <recommendedName>
        <fullName evidence="2">DUF8021 domain-containing protein</fullName>
    </recommendedName>
</protein>
<name>A0AAE0KET2_9PEZI</name>
<evidence type="ECO:0000313" key="4">
    <source>
        <dbReference type="Proteomes" id="UP001285441"/>
    </source>
</evidence>
<dbReference type="Proteomes" id="UP001285441">
    <property type="component" value="Unassembled WGS sequence"/>
</dbReference>
<proteinExistence type="predicted"/>
<comment type="caution">
    <text evidence="3">The sequence shown here is derived from an EMBL/GenBank/DDBJ whole genome shotgun (WGS) entry which is preliminary data.</text>
</comment>
<dbReference type="InterPro" id="IPR058334">
    <property type="entry name" value="DUF8021"/>
</dbReference>
<sequence>MAPSRLPVLIISGILALFPPLALATCQQSALRIAADLYYKTQTSADIDASFLGTGVQYLENSRQVDIKTGLLSQKLAVDYVHSIIDQDGCAVFTELIVTNPANPYVINAQIFYKEDAGAPSGDHVDVLKVDTVVATTGDWEFNATARLAYVSRENWGPLNSSRPQQDDARASIQAAADAYLDLWTKGNSERAVPWAAPCSRLDGGNTYWPDECAVGLVLPASAAAENTNRRYVIDETVGAASVFCDFGSLGNAPDSHEFRVVGGRIRYVHQITATKGDIEG</sequence>
<dbReference type="EMBL" id="JAULSW010000007">
    <property type="protein sequence ID" value="KAK3374615.1"/>
    <property type="molecule type" value="Genomic_DNA"/>
</dbReference>
<accession>A0AAE0KET2</accession>
<feature type="chain" id="PRO_5042211272" description="DUF8021 domain-containing protein" evidence="1">
    <location>
        <begin position="25"/>
        <end position="281"/>
    </location>
</feature>
<dbReference type="Pfam" id="PF26061">
    <property type="entry name" value="DUF8021"/>
    <property type="match status" value="1"/>
</dbReference>
<dbReference type="AlphaFoldDB" id="A0AAE0KET2"/>
<reference evidence="3" key="1">
    <citation type="journal article" date="2023" name="Mol. Phylogenet. Evol.">
        <title>Genome-scale phylogeny and comparative genomics of the fungal order Sordariales.</title>
        <authorList>
            <person name="Hensen N."/>
            <person name="Bonometti L."/>
            <person name="Westerberg I."/>
            <person name="Brannstrom I.O."/>
            <person name="Guillou S."/>
            <person name="Cros-Aarteil S."/>
            <person name="Calhoun S."/>
            <person name="Haridas S."/>
            <person name="Kuo A."/>
            <person name="Mondo S."/>
            <person name="Pangilinan J."/>
            <person name="Riley R."/>
            <person name="LaButti K."/>
            <person name="Andreopoulos B."/>
            <person name="Lipzen A."/>
            <person name="Chen C."/>
            <person name="Yan M."/>
            <person name="Daum C."/>
            <person name="Ng V."/>
            <person name="Clum A."/>
            <person name="Steindorff A."/>
            <person name="Ohm R.A."/>
            <person name="Martin F."/>
            <person name="Silar P."/>
            <person name="Natvig D.O."/>
            <person name="Lalanne C."/>
            <person name="Gautier V."/>
            <person name="Ament-Velasquez S.L."/>
            <person name="Kruys A."/>
            <person name="Hutchinson M.I."/>
            <person name="Powell A.J."/>
            <person name="Barry K."/>
            <person name="Miller A.N."/>
            <person name="Grigoriev I.V."/>
            <person name="Debuchy R."/>
            <person name="Gladieux P."/>
            <person name="Hiltunen Thoren M."/>
            <person name="Johannesson H."/>
        </authorList>
    </citation>
    <scope>NUCLEOTIDE SEQUENCE</scope>
    <source>
        <strain evidence="3">CBS 232.78</strain>
    </source>
</reference>
<keyword evidence="1" id="KW-0732">Signal</keyword>
<evidence type="ECO:0000256" key="1">
    <source>
        <dbReference type="SAM" id="SignalP"/>
    </source>
</evidence>
<evidence type="ECO:0000259" key="2">
    <source>
        <dbReference type="Pfam" id="PF26061"/>
    </source>
</evidence>
<organism evidence="3 4">
    <name type="scientific">Podospora didyma</name>
    <dbReference type="NCBI Taxonomy" id="330526"/>
    <lineage>
        <taxon>Eukaryota</taxon>
        <taxon>Fungi</taxon>
        <taxon>Dikarya</taxon>
        <taxon>Ascomycota</taxon>
        <taxon>Pezizomycotina</taxon>
        <taxon>Sordariomycetes</taxon>
        <taxon>Sordariomycetidae</taxon>
        <taxon>Sordariales</taxon>
        <taxon>Podosporaceae</taxon>
        <taxon>Podospora</taxon>
    </lineage>
</organism>
<keyword evidence="4" id="KW-1185">Reference proteome</keyword>
<reference evidence="3" key="2">
    <citation type="submission" date="2023-06" db="EMBL/GenBank/DDBJ databases">
        <authorList>
            <consortium name="Lawrence Berkeley National Laboratory"/>
            <person name="Haridas S."/>
            <person name="Hensen N."/>
            <person name="Bonometti L."/>
            <person name="Westerberg I."/>
            <person name="Brannstrom I.O."/>
            <person name="Guillou S."/>
            <person name="Cros-Aarteil S."/>
            <person name="Calhoun S."/>
            <person name="Kuo A."/>
            <person name="Mondo S."/>
            <person name="Pangilinan J."/>
            <person name="Riley R."/>
            <person name="LaButti K."/>
            <person name="Andreopoulos B."/>
            <person name="Lipzen A."/>
            <person name="Chen C."/>
            <person name="Yanf M."/>
            <person name="Daum C."/>
            <person name="Ng V."/>
            <person name="Clum A."/>
            <person name="Steindorff A."/>
            <person name="Ohm R."/>
            <person name="Martin F."/>
            <person name="Silar P."/>
            <person name="Natvig D."/>
            <person name="Lalanne C."/>
            <person name="Gautier V."/>
            <person name="Ament-velasquez S.L."/>
            <person name="Kruys A."/>
            <person name="Hutchinson M.I."/>
            <person name="Powell A.J."/>
            <person name="Barry K."/>
            <person name="Miller A.N."/>
            <person name="Grigoriev I.V."/>
            <person name="Debuchy R."/>
            <person name="Gladieux P."/>
            <person name="Thoren M.H."/>
            <person name="Johannesson H."/>
        </authorList>
    </citation>
    <scope>NUCLEOTIDE SEQUENCE</scope>
    <source>
        <strain evidence="3">CBS 232.78</strain>
    </source>
</reference>
<gene>
    <name evidence="3" type="ORF">B0H63DRAFT_399684</name>
</gene>
<feature type="signal peptide" evidence="1">
    <location>
        <begin position="1"/>
        <end position="24"/>
    </location>
</feature>
<evidence type="ECO:0000313" key="3">
    <source>
        <dbReference type="EMBL" id="KAK3374615.1"/>
    </source>
</evidence>